<feature type="compositionally biased region" description="Polar residues" evidence="1">
    <location>
        <begin position="430"/>
        <end position="448"/>
    </location>
</feature>
<feature type="compositionally biased region" description="Basic and acidic residues" evidence="1">
    <location>
        <begin position="414"/>
        <end position="427"/>
    </location>
</feature>
<sequence>MRVKRRGRGRGGRFAAPARTDANNHHNADDIADGVSKKITRSSSNISSGLANPSGKSFAEVAHVKSTAPILTIAGLEPEFLENLVDASTPQSDAELKYNMSKSSGASVVSDENYVAKASFQSVDGNTRDSDANFSPDKEPGREPQPAIRGSRSRAGRRSGRGRGRGRWATPNSSLHQDRQDPSSPLPTMGEPELADGQALLPKEEEPLPIEAGPRSIEPSTQDTFNSENSPSKQLHAESNNVATNADIIKEAPTTPAMTPEISQSREYIEESLTDADLPPAFGSRGSTPSESEFEDQAAFLLHTRFPPMTDPQEFVSSLTKHPPCERTTENLYQLALNTQRALVAWQDEFLKLDARTAPHAHPPKKPATGGRQTMDLEMWEAMKQADLYNYTFDPKKAPGQQDPFAQRIGDSGSGRELRQRRARDVSEIVGNNTSISETDEPANSQVPRSLSGLSRRGRRTAAPSRYDSVVYAPTRQKRSFAASETPDPETAAPPAKRGRGGRGGGLGRGASHLPSRVREVRAESTVSPSGFQVGDPAAATSTHATFDPTNPHHASTSMAGNQEAESQSAHQSMEPAATQAQQPPSPDHARESTDFPGMRRRKQIIYFGPERHVPHPPLRQSQKRVQGLQMRPQDHEYVSPFANAAHIRHQSSPADAASASPNVSNARTHPTIVPLPALPPYNPPQPKVPIPMQSMQQPTRVKFATPALPQKRKQRVKSEKRSASMTKWWAERKSKEGGGNASRAGTPAGSGAPTAAVPTSTVSDGSGNMAGESASGTTAAAPTSRATPVVTPA</sequence>
<feature type="compositionally biased region" description="Polar residues" evidence="1">
    <location>
        <begin position="218"/>
        <end position="244"/>
    </location>
</feature>
<feature type="compositionally biased region" description="Basic and acidic residues" evidence="1">
    <location>
        <begin position="126"/>
        <end position="142"/>
    </location>
</feature>
<keyword evidence="3" id="KW-1185">Reference proteome</keyword>
<feature type="compositionally biased region" description="Low complexity" evidence="1">
    <location>
        <begin position="652"/>
        <end position="667"/>
    </location>
</feature>
<organism evidence="2 3">
    <name type="scientific">Lineolata rhizophorae</name>
    <dbReference type="NCBI Taxonomy" id="578093"/>
    <lineage>
        <taxon>Eukaryota</taxon>
        <taxon>Fungi</taxon>
        <taxon>Dikarya</taxon>
        <taxon>Ascomycota</taxon>
        <taxon>Pezizomycotina</taxon>
        <taxon>Dothideomycetes</taxon>
        <taxon>Dothideomycetes incertae sedis</taxon>
        <taxon>Lineolatales</taxon>
        <taxon>Lineolataceae</taxon>
        <taxon>Lineolata</taxon>
    </lineage>
</organism>
<feature type="region of interest" description="Disordered" evidence="1">
    <location>
        <begin position="393"/>
        <end position="632"/>
    </location>
</feature>
<gene>
    <name evidence="2" type="ORF">BDY21DRAFT_381317</name>
</gene>
<accession>A0A6A6NSA4</accession>
<proteinExistence type="predicted"/>
<feature type="region of interest" description="Disordered" evidence="1">
    <location>
        <begin position="1"/>
        <end position="36"/>
    </location>
</feature>
<protein>
    <submittedName>
        <fullName evidence="2">Uncharacterized protein</fullName>
    </submittedName>
</protein>
<feature type="region of interest" description="Disordered" evidence="1">
    <location>
        <begin position="119"/>
        <end position="297"/>
    </location>
</feature>
<dbReference type="Proteomes" id="UP000799766">
    <property type="component" value="Unassembled WGS sequence"/>
</dbReference>
<feature type="compositionally biased region" description="Low complexity" evidence="1">
    <location>
        <begin position="742"/>
        <end position="760"/>
    </location>
</feature>
<evidence type="ECO:0000256" key="1">
    <source>
        <dbReference type="SAM" id="MobiDB-lite"/>
    </source>
</evidence>
<feature type="compositionally biased region" description="Polar residues" evidence="1">
    <location>
        <begin position="540"/>
        <end position="572"/>
    </location>
</feature>
<feature type="compositionally biased region" description="Low complexity" evidence="1">
    <location>
        <begin position="771"/>
        <end position="794"/>
    </location>
</feature>
<feature type="compositionally biased region" description="Pro residues" evidence="1">
    <location>
        <begin position="677"/>
        <end position="690"/>
    </location>
</feature>
<name>A0A6A6NSA4_9PEZI</name>
<dbReference type="AlphaFoldDB" id="A0A6A6NSA4"/>
<feature type="compositionally biased region" description="Basic residues" evidence="1">
    <location>
        <begin position="151"/>
        <end position="166"/>
    </location>
</feature>
<evidence type="ECO:0000313" key="2">
    <source>
        <dbReference type="EMBL" id="KAF2454680.1"/>
    </source>
</evidence>
<feature type="region of interest" description="Disordered" evidence="1">
    <location>
        <begin position="648"/>
        <end position="794"/>
    </location>
</feature>
<dbReference type="EMBL" id="MU001690">
    <property type="protein sequence ID" value="KAF2454680.1"/>
    <property type="molecule type" value="Genomic_DNA"/>
</dbReference>
<evidence type="ECO:0000313" key="3">
    <source>
        <dbReference type="Proteomes" id="UP000799766"/>
    </source>
</evidence>
<feature type="compositionally biased region" description="Low complexity" evidence="1">
    <location>
        <begin position="482"/>
        <end position="496"/>
    </location>
</feature>
<reference evidence="2" key="1">
    <citation type="journal article" date="2020" name="Stud. Mycol.">
        <title>101 Dothideomycetes genomes: a test case for predicting lifestyles and emergence of pathogens.</title>
        <authorList>
            <person name="Haridas S."/>
            <person name="Albert R."/>
            <person name="Binder M."/>
            <person name="Bloem J."/>
            <person name="Labutti K."/>
            <person name="Salamov A."/>
            <person name="Andreopoulos B."/>
            <person name="Baker S."/>
            <person name="Barry K."/>
            <person name="Bills G."/>
            <person name="Bluhm B."/>
            <person name="Cannon C."/>
            <person name="Castanera R."/>
            <person name="Culley D."/>
            <person name="Daum C."/>
            <person name="Ezra D."/>
            <person name="Gonzalez J."/>
            <person name="Henrissat B."/>
            <person name="Kuo A."/>
            <person name="Liang C."/>
            <person name="Lipzen A."/>
            <person name="Lutzoni F."/>
            <person name="Magnuson J."/>
            <person name="Mondo S."/>
            <person name="Nolan M."/>
            <person name="Ohm R."/>
            <person name="Pangilinan J."/>
            <person name="Park H.-J."/>
            <person name="Ramirez L."/>
            <person name="Alfaro M."/>
            <person name="Sun H."/>
            <person name="Tritt A."/>
            <person name="Yoshinaga Y."/>
            <person name="Zwiers L.-H."/>
            <person name="Turgeon B."/>
            <person name="Goodwin S."/>
            <person name="Spatafora J."/>
            <person name="Crous P."/>
            <person name="Grigoriev I."/>
        </authorList>
    </citation>
    <scope>NUCLEOTIDE SEQUENCE</scope>
    <source>
        <strain evidence="2">ATCC 16933</strain>
    </source>
</reference>
<feature type="non-terminal residue" evidence="2">
    <location>
        <position position="794"/>
    </location>
</feature>
<dbReference type="OrthoDB" id="4115400at2759"/>
<feature type="compositionally biased region" description="Basic residues" evidence="1">
    <location>
        <begin position="1"/>
        <end position="11"/>
    </location>
</feature>